<name>A0A2X2WML9_9FIRM</name>
<keyword evidence="1 5" id="KW-0808">Transferase</keyword>
<gene>
    <name evidence="5" type="primary">ydaF_1</name>
    <name evidence="5" type="ORF">NCTC11224_03863</name>
</gene>
<evidence type="ECO:0000313" key="5">
    <source>
        <dbReference type="EMBL" id="SQB14809.1"/>
    </source>
</evidence>
<evidence type="ECO:0000256" key="3">
    <source>
        <dbReference type="ARBA" id="ARBA00038502"/>
    </source>
</evidence>
<organism evidence="5 6">
    <name type="scientific">Enterocloster clostridioformis</name>
    <dbReference type="NCBI Taxonomy" id="1531"/>
    <lineage>
        <taxon>Bacteria</taxon>
        <taxon>Bacillati</taxon>
        <taxon>Bacillota</taxon>
        <taxon>Clostridia</taxon>
        <taxon>Lachnospirales</taxon>
        <taxon>Lachnospiraceae</taxon>
        <taxon>Enterocloster</taxon>
    </lineage>
</organism>
<dbReference type="Proteomes" id="UP000251853">
    <property type="component" value="Unassembled WGS sequence"/>
</dbReference>
<dbReference type="PROSITE" id="PS51186">
    <property type="entry name" value="GNAT"/>
    <property type="match status" value="1"/>
</dbReference>
<dbReference type="InterPro" id="IPR051531">
    <property type="entry name" value="N-acetyltransferase"/>
</dbReference>
<dbReference type="AlphaFoldDB" id="A0A2X2WML9"/>
<evidence type="ECO:0000256" key="2">
    <source>
        <dbReference type="ARBA" id="ARBA00023315"/>
    </source>
</evidence>
<evidence type="ECO:0000313" key="6">
    <source>
        <dbReference type="Proteomes" id="UP000251853"/>
    </source>
</evidence>
<sequence length="221" mass="25717">MKLQDYMDKKPVLETGQLILRPLQVSDVADLKEWMGAPSLYQYWGKRPGKGDLNPELLFQKKEKPTKSLHWGIVHKKDDKVVGEMWVYLIEKDRMAKVAFRLSPAYQGKGLMAEALAKVVVFCFEETQLQRLWSDVHIQNIASYKTLEKAGFRREGHIHEGKMVNTWCDYYLYGMTKADYREFINSVFDGSVPMLFSALLSQKSLSKEELEELKRMINEVE</sequence>
<feature type="domain" description="N-acetyltransferase" evidence="4">
    <location>
        <begin position="18"/>
        <end position="180"/>
    </location>
</feature>
<keyword evidence="6" id="KW-1185">Reference proteome</keyword>
<dbReference type="Pfam" id="PF13302">
    <property type="entry name" value="Acetyltransf_3"/>
    <property type="match status" value="1"/>
</dbReference>
<dbReference type="GO" id="GO:0005840">
    <property type="term" value="C:ribosome"/>
    <property type="evidence" value="ECO:0007669"/>
    <property type="project" value="UniProtKB-KW"/>
</dbReference>
<evidence type="ECO:0000256" key="1">
    <source>
        <dbReference type="ARBA" id="ARBA00022679"/>
    </source>
</evidence>
<accession>A0A2X2WML9</accession>
<dbReference type="InterPro" id="IPR000182">
    <property type="entry name" value="GNAT_dom"/>
</dbReference>
<keyword evidence="5" id="KW-0687">Ribonucleoprotein</keyword>
<protein>
    <submittedName>
        <fullName evidence="5">Acetyltransferase, ribosomal protein N-acetylase</fullName>
        <ecNumber evidence="5">2.3.1.-</ecNumber>
    </submittedName>
</protein>
<dbReference type="PANTHER" id="PTHR43792:SF8">
    <property type="entry name" value="[RIBOSOMAL PROTEIN US5]-ALANINE N-ACETYLTRANSFERASE"/>
    <property type="match status" value="1"/>
</dbReference>
<proteinExistence type="inferred from homology"/>
<dbReference type="InterPro" id="IPR016181">
    <property type="entry name" value="Acyl_CoA_acyltransferase"/>
</dbReference>
<evidence type="ECO:0000259" key="4">
    <source>
        <dbReference type="PROSITE" id="PS51186"/>
    </source>
</evidence>
<dbReference type="RefSeq" id="WP_022200715.1">
    <property type="nucleotide sequence ID" value="NZ_JADMWI010000031.1"/>
</dbReference>
<dbReference type="EC" id="2.3.1.-" evidence="5"/>
<dbReference type="GO" id="GO:0016747">
    <property type="term" value="F:acyltransferase activity, transferring groups other than amino-acyl groups"/>
    <property type="evidence" value="ECO:0007669"/>
    <property type="project" value="InterPro"/>
</dbReference>
<keyword evidence="2 5" id="KW-0012">Acyltransferase</keyword>
<reference evidence="5 6" key="1">
    <citation type="submission" date="2018-06" db="EMBL/GenBank/DDBJ databases">
        <authorList>
            <consortium name="Pathogen Informatics"/>
            <person name="Doyle S."/>
        </authorList>
    </citation>
    <scope>NUCLEOTIDE SEQUENCE [LARGE SCALE GENOMIC DNA]</scope>
    <source>
        <strain evidence="5 6">NCTC11224</strain>
    </source>
</reference>
<comment type="similarity">
    <text evidence="3">Belongs to the acetyltransferase family. RimJ subfamily.</text>
</comment>
<dbReference type="EMBL" id="UAVW01000016">
    <property type="protein sequence ID" value="SQB14809.1"/>
    <property type="molecule type" value="Genomic_DNA"/>
</dbReference>
<dbReference type="PANTHER" id="PTHR43792">
    <property type="entry name" value="GNAT FAMILY, PUTATIVE (AFU_ORTHOLOGUE AFUA_3G00765)-RELATED-RELATED"/>
    <property type="match status" value="1"/>
</dbReference>
<dbReference type="SUPFAM" id="SSF55729">
    <property type="entry name" value="Acyl-CoA N-acyltransferases (Nat)"/>
    <property type="match status" value="1"/>
</dbReference>
<dbReference type="Gene3D" id="3.40.630.30">
    <property type="match status" value="1"/>
</dbReference>
<keyword evidence="5" id="KW-0689">Ribosomal protein</keyword>
<dbReference type="Gene3D" id="1.10.4040.10">
    <property type="entry name" value="Penicillinase repressor domain"/>
    <property type="match status" value="1"/>
</dbReference>